<dbReference type="GO" id="GO:0000976">
    <property type="term" value="F:transcription cis-regulatory region binding"/>
    <property type="evidence" value="ECO:0007669"/>
    <property type="project" value="TreeGrafter"/>
</dbReference>
<dbReference type="Pfam" id="PF04082">
    <property type="entry name" value="Fungal_trans"/>
    <property type="match status" value="1"/>
</dbReference>
<feature type="compositionally biased region" description="Polar residues" evidence="7">
    <location>
        <begin position="236"/>
        <end position="255"/>
    </location>
</feature>
<keyword evidence="10" id="KW-1185">Reference proteome</keyword>
<accession>A0AAW0GKF3</accession>
<dbReference type="InterPro" id="IPR051089">
    <property type="entry name" value="prtT"/>
</dbReference>
<comment type="subcellular location">
    <subcellularLocation>
        <location evidence="1">Nucleus</location>
    </subcellularLocation>
</comment>
<evidence type="ECO:0000256" key="2">
    <source>
        <dbReference type="ARBA" id="ARBA00022723"/>
    </source>
</evidence>
<evidence type="ECO:0000256" key="6">
    <source>
        <dbReference type="ARBA" id="ARBA00023242"/>
    </source>
</evidence>
<comment type="caution">
    <text evidence="9">The sequence shown here is derived from an EMBL/GenBank/DDBJ whole genome shotgun (WGS) entry which is preliminary data.</text>
</comment>
<dbReference type="Pfam" id="PF00172">
    <property type="entry name" value="Zn_clus"/>
    <property type="match status" value="1"/>
</dbReference>
<keyword evidence="4" id="KW-0238">DNA-binding</keyword>
<dbReference type="InterPro" id="IPR001138">
    <property type="entry name" value="Zn2Cys6_DnaBD"/>
</dbReference>
<dbReference type="InterPro" id="IPR007219">
    <property type="entry name" value="XnlR_reg_dom"/>
</dbReference>
<evidence type="ECO:0000256" key="1">
    <source>
        <dbReference type="ARBA" id="ARBA00004123"/>
    </source>
</evidence>
<feature type="compositionally biased region" description="Polar residues" evidence="7">
    <location>
        <begin position="873"/>
        <end position="886"/>
    </location>
</feature>
<proteinExistence type="predicted"/>
<dbReference type="EMBL" id="JASBNA010000003">
    <property type="protein sequence ID" value="KAK7693921.1"/>
    <property type="molecule type" value="Genomic_DNA"/>
</dbReference>
<evidence type="ECO:0000313" key="10">
    <source>
        <dbReference type="Proteomes" id="UP001385951"/>
    </source>
</evidence>
<keyword evidence="3" id="KW-0805">Transcription regulation</keyword>
<reference evidence="9 10" key="1">
    <citation type="submission" date="2022-09" db="EMBL/GenBank/DDBJ databases">
        <authorList>
            <person name="Palmer J.M."/>
        </authorList>
    </citation>
    <scope>NUCLEOTIDE SEQUENCE [LARGE SCALE GENOMIC DNA]</scope>
    <source>
        <strain evidence="9 10">DSM 7382</strain>
    </source>
</reference>
<dbReference type="CDD" id="cd00067">
    <property type="entry name" value="GAL4"/>
    <property type="match status" value="1"/>
</dbReference>
<dbReference type="InterPro" id="IPR036864">
    <property type="entry name" value="Zn2-C6_fun-type_DNA-bd_sf"/>
</dbReference>
<keyword evidence="5" id="KW-0804">Transcription</keyword>
<dbReference type="SUPFAM" id="SSF57701">
    <property type="entry name" value="Zn2/Cys6 DNA-binding domain"/>
    <property type="match status" value="1"/>
</dbReference>
<dbReference type="PROSITE" id="PS00463">
    <property type="entry name" value="ZN2_CY6_FUNGAL_1"/>
    <property type="match status" value="1"/>
</dbReference>
<dbReference type="GO" id="GO:0000981">
    <property type="term" value="F:DNA-binding transcription factor activity, RNA polymerase II-specific"/>
    <property type="evidence" value="ECO:0007669"/>
    <property type="project" value="InterPro"/>
</dbReference>
<sequence length="917" mass="100967">MIMSSPYPYPQYYMSEARHQSSYSSQPITLHHPHEHSMAHHHMQGPPSPSIPIDPSLALYPPQYYSYAPQQPQPHIPHQQVAIPLSLSSPSSNGSDTIGTPPIEMAYPVPHNMNGKRPASSLASDNTIDSRKKARTDDNGEGPSEPSTKTEEVKAKPTRGSRACTVCRRLKMKCVGAENGPPCKRCQTGNHECIFEESNRGKRSTKKHEMLSRSLRKMERTLETVLRSFGDRSLTSAMISRSPSPSAQTQTTQAVLGSPSPPHSPVRAGLTEAPSSPKLHSLPDNTLNPLGLLAEASLANRRAQAATRSELEANAARNSQQKIGVASASYFKPGPMTLLPLRRLFIERQIQPEMLSFVSNEEVIALFKIYYEHMNFHCGLLDPSFHTPSLVCSRSPFLLTTICAVASRFYTERPDLHAKLSELSRKLAFSVPAQGYKSVEIVQAYLLNTLWGGCGPVERYEQDRTWMLLGMAIRMATDLNLHRRTAVTSPDTSEGRAREREVHNRERTWILCFILDRSFSAQMGKPYTIKEDFVIRNTSQWCRSPVALPSDVPVAAYADLQRIITRSLDLLYAGTTTASGLQTDADYLLVISTIETQILAWLHEWRDIRGAISREDGQINKYRDTSSKFYFNYAMLVVNSFGLQNALDRSPVDIGHFFARCHSSAVACATILRDEMGPTGYLRYAPDSNCVQASYAVLSLLKLLRPEFQSFLDHEPKTIALVKDVADTMEQAAAGPTHTPGLYSCFLRALLSAKTAPTDSTRPAPTSNRTRENAQVASNMLKESAQVLPDPFVEFNIDSEMGPVADISTFPPTMAPQQTEDTGMLSMDSILSTSFWDSVLVPGYSNTFEGLSNGFVFGAGGSGLITPRIGISPLQSGSTTPTTRANRMNGASGDLSQQSLEMAFSPSHDSNGIPISA</sequence>
<keyword evidence="6" id="KW-0539">Nucleus</keyword>
<evidence type="ECO:0000256" key="5">
    <source>
        <dbReference type="ARBA" id="ARBA00023163"/>
    </source>
</evidence>
<dbReference type="GO" id="GO:0006351">
    <property type="term" value="P:DNA-templated transcription"/>
    <property type="evidence" value="ECO:0007669"/>
    <property type="project" value="InterPro"/>
</dbReference>
<evidence type="ECO:0000256" key="4">
    <source>
        <dbReference type="ARBA" id="ARBA00023125"/>
    </source>
</evidence>
<keyword evidence="2" id="KW-0479">Metal-binding</keyword>
<dbReference type="CDD" id="cd12148">
    <property type="entry name" value="fungal_TF_MHR"/>
    <property type="match status" value="1"/>
</dbReference>
<dbReference type="SMART" id="SM00066">
    <property type="entry name" value="GAL4"/>
    <property type="match status" value="1"/>
</dbReference>
<dbReference type="AlphaFoldDB" id="A0AAW0GKF3"/>
<gene>
    <name evidence="9" type="ORF">QCA50_003495</name>
</gene>
<feature type="domain" description="Zn(2)-C6 fungal-type" evidence="8">
    <location>
        <begin position="163"/>
        <end position="195"/>
    </location>
</feature>
<dbReference type="PROSITE" id="PS50048">
    <property type="entry name" value="ZN2_CY6_FUNGAL_2"/>
    <property type="match status" value="1"/>
</dbReference>
<dbReference type="GO" id="GO:0005634">
    <property type="term" value="C:nucleus"/>
    <property type="evidence" value="ECO:0007669"/>
    <property type="project" value="UniProtKB-SubCell"/>
</dbReference>
<dbReference type="PANTHER" id="PTHR31845">
    <property type="entry name" value="FINGER DOMAIN PROTEIN, PUTATIVE-RELATED"/>
    <property type="match status" value="1"/>
</dbReference>
<feature type="region of interest" description="Disordered" evidence="7">
    <location>
        <begin position="236"/>
        <end position="283"/>
    </location>
</feature>
<evidence type="ECO:0000256" key="7">
    <source>
        <dbReference type="SAM" id="MobiDB-lite"/>
    </source>
</evidence>
<feature type="compositionally biased region" description="Basic and acidic residues" evidence="7">
    <location>
        <begin position="128"/>
        <end position="138"/>
    </location>
</feature>
<dbReference type="PANTHER" id="PTHR31845:SF19">
    <property type="entry name" value="TRANSCRIPTION FACTOR DOMAIN-CONTAINING PROTEIN"/>
    <property type="match status" value="1"/>
</dbReference>
<protein>
    <recommendedName>
        <fullName evidence="8">Zn(2)-C6 fungal-type domain-containing protein</fullName>
    </recommendedName>
</protein>
<feature type="region of interest" description="Disordered" evidence="7">
    <location>
        <begin position="85"/>
        <end position="160"/>
    </location>
</feature>
<organism evidence="9 10">
    <name type="scientific">Cerrena zonata</name>
    <dbReference type="NCBI Taxonomy" id="2478898"/>
    <lineage>
        <taxon>Eukaryota</taxon>
        <taxon>Fungi</taxon>
        <taxon>Dikarya</taxon>
        <taxon>Basidiomycota</taxon>
        <taxon>Agaricomycotina</taxon>
        <taxon>Agaricomycetes</taxon>
        <taxon>Polyporales</taxon>
        <taxon>Cerrenaceae</taxon>
        <taxon>Cerrena</taxon>
    </lineage>
</organism>
<dbReference type="GO" id="GO:0008270">
    <property type="term" value="F:zinc ion binding"/>
    <property type="evidence" value="ECO:0007669"/>
    <property type="project" value="InterPro"/>
</dbReference>
<dbReference type="Proteomes" id="UP001385951">
    <property type="component" value="Unassembled WGS sequence"/>
</dbReference>
<name>A0AAW0GKF3_9APHY</name>
<feature type="region of interest" description="Disordered" evidence="7">
    <location>
        <begin position="870"/>
        <end position="892"/>
    </location>
</feature>
<evidence type="ECO:0000256" key="3">
    <source>
        <dbReference type="ARBA" id="ARBA00023015"/>
    </source>
</evidence>
<evidence type="ECO:0000313" key="9">
    <source>
        <dbReference type="EMBL" id="KAK7693921.1"/>
    </source>
</evidence>
<dbReference type="SMART" id="SM00906">
    <property type="entry name" value="Fungal_trans"/>
    <property type="match status" value="1"/>
</dbReference>
<dbReference type="Gene3D" id="4.10.240.10">
    <property type="entry name" value="Zn(2)-C6 fungal-type DNA-binding domain"/>
    <property type="match status" value="1"/>
</dbReference>
<evidence type="ECO:0000259" key="8">
    <source>
        <dbReference type="PROSITE" id="PS50048"/>
    </source>
</evidence>